<dbReference type="RefSeq" id="WP_189967926.1">
    <property type="nucleotide sequence ID" value="NZ_BMUA01000021.1"/>
</dbReference>
<evidence type="ECO:0000256" key="3">
    <source>
        <dbReference type="ARBA" id="ARBA00022692"/>
    </source>
</evidence>
<feature type="transmembrane region" description="Helical" evidence="7">
    <location>
        <begin position="188"/>
        <end position="205"/>
    </location>
</feature>
<comment type="subcellular location">
    <subcellularLocation>
        <location evidence="6">Cell membrane</location>
        <topology evidence="6">Multi-pass membrane protein</topology>
    </subcellularLocation>
    <subcellularLocation>
        <location evidence="1">Membrane</location>
        <topology evidence="1">Multi-pass membrane protein</topology>
    </subcellularLocation>
</comment>
<keyword evidence="3 6" id="KW-0812">Transmembrane</keyword>
<proteinExistence type="inferred from homology"/>
<name>A0ABQ3QSJ3_9ACTN</name>
<feature type="transmembrane region" description="Helical" evidence="7">
    <location>
        <begin position="264"/>
        <end position="279"/>
    </location>
</feature>
<feature type="transmembrane region" description="Helical" evidence="7">
    <location>
        <begin position="30"/>
        <end position="48"/>
    </location>
</feature>
<protein>
    <submittedName>
        <fullName evidence="8">ABC transporter permease</fullName>
    </submittedName>
</protein>
<keyword evidence="4 7" id="KW-1133">Transmembrane helix</keyword>
<dbReference type="Gene3D" id="1.10.3470.10">
    <property type="entry name" value="ABC transporter involved in vitamin B12 uptake, BtuC"/>
    <property type="match status" value="1"/>
</dbReference>
<feature type="transmembrane region" description="Helical" evidence="7">
    <location>
        <begin position="152"/>
        <end position="176"/>
    </location>
</feature>
<keyword evidence="9" id="KW-1185">Reference proteome</keyword>
<gene>
    <name evidence="8" type="ORF">Sviol_46600</name>
</gene>
<feature type="transmembrane region" description="Helical" evidence="7">
    <location>
        <begin position="80"/>
        <end position="97"/>
    </location>
</feature>
<evidence type="ECO:0000256" key="6">
    <source>
        <dbReference type="RuleBase" id="RU003943"/>
    </source>
</evidence>
<evidence type="ECO:0000256" key="4">
    <source>
        <dbReference type="ARBA" id="ARBA00022989"/>
    </source>
</evidence>
<dbReference type="Pfam" id="PF00950">
    <property type="entry name" value="ABC-3"/>
    <property type="match status" value="1"/>
</dbReference>
<dbReference type="InterPro" id="IPR037294">
    <property type="entry name" value="ABC_BtuC-like"/>
</dbReference>
<sequence length="310" mass="31894">MNWAEANAGWSWNPAADIQQIWAFPFMVNAFRAGTVVAVLAAVIGWYMVLRKQSFAGHTLSVISFPGAACATLLGVSAGLGYFAFCVGGALVIAAIPRSGQGGRSQESALTGTVQAFLLACGFLFVALYKGFLGGVNALLFGSFLGITTTQVITLAVVAALALGILALIGRPLLFASIDGDVAAARRVPVRALSVVFLVLLGAATAEASQITGTLLVFALLVMPAAAAQQITARPALSLVAAVLIAVLVTWCALVTAYYSPYPIGFYVTTFAFGVYALARTGRALAAIRPDVSEEPANTPVGHAPLGGTP</sequence>
<dbReference type="InterPro" id="IPR001626">
    <property type="entry name" value="ABC_TroCD"/>
</dbReference>
<accession>A0ABQ3QSJ3</accession>
<comment type="similarity">
    <text evidence="2 6">Belongs to the ABC-3 integral membrane protein family.</text>
</comment>
<evidence type="ECO:0000256" key="1">
    <source>
        <dbReference type="ARBA" id="ARBA00004141"/>
    </source>
</evidence>
<dbReference type="EMBL" id="BNDY01000017">
    <property type="protein sequence ID" value="GHI40252.1"/>
    <property type="molecule type" value="Genomic_DNA"/>
</dbReference>
<comment type="caution">
    <text evidence="8">The sequence shown here is derived from an EMBL/GenBank/DDBJ whole genome shotgun (WGS) entry which is preliminary data.</text>
</comment>
<evidence type="ECO:0000256" key="2">
    <source>
        <dbReference type="ARBA" id="ARBA00008034"/>
    </source>
</evidence>
<evidence type="ECO:0000313" key="8">
    <source>
        <dbReference type="EMBL" id="GHI40252.1"/>
    </source>
</evidence>
<reference evidence="8" key="1">
    <citation type="submission" date="2024-05" db="EMBL/GenBank/DDBJ databases">
        <title>Whole genome shotgun sequence of Streptomyces violascens NBRC 12920.</title>
        <authorList>
            <person name="Komaki H."/>
            <person name="Tamura T."/>
        </authorList>
    </citation>
    <scope>NUCLEOTIDE SEQUENCE</scope>
    <source>
        <strain evidence="8">NBRC 12920</strain>
    </source>
</reference>
<dbReference type="PANTHER" id="PTHR30477:SF0">
    <property type="entry name" value="METAL TRANSPORT SYSTEM MEMBRANE PROTEIN TM_0125-RELATED"/>
    <property type="match status" value="1"/>
</dbReference>
<feature type="transmembrane region" description="Helical" evidence="7">
    <location>
        <begin position="211"/>
        <end position="229"/>
    </location>
</feature>
<dbReference type="PANTHER" id="PTHR30477">
    <property type="entry name" value="ABC-TRANSPORTER METAL-BINDING PROTEIN"/>
    <property type="match status" value="1"/>
</dbReference>
<organism evidence="8 9">
    <name type="scientific">Streptomyces violascens</name>
    <dbReference type="NCBI Taxonomy" id="67381"/>
    <lineage>
        <taxon>Bacteria</taxon>
        <taxon>Bacillati</taxon>
        <taxon>Actinomycetota</taxon>
        <taxon>Actinomycetes</taxon>
        <taxon>Kitasatosporales</taxon>
        <taxon>Streptomycetaceae</taxon>
        <taxon>Streptomyces</taxon>
    </lineage>
</organism>
<keyword evidence="6" id="KW-0813">Transport</keyword>
<dbReference type="Proteomes" id="UP001050808">
    <property type="component" value="Unassembled WGS sequence"/>
</dbReference>
<evidence type="ECO:0000256" key="7">
    <source>
        <dbReference type="SAM" id="Phobius"/>
    </source>
</evidence>
<evidence type="ECO:0000313" key="9">
    <source>
        <dbReference type="Proteomes" id="UP001050808"/>
    </source>
</evidence>
<feature type="transmembrane region" description="Helical" evidence="7">
    <location>
        <begin position="109"/>
        <end position="132"/>
    </location>
</feature>
<evidence type="ECO:0000256" key="5">
    <source>
        <dbReference type="ARBA" id="ARBA00023136"/>
    </source>
</evidence>
<dbReference type="SUPFAM" id="SSF81345">
    <property type="entry name" value="ABC transporter involved in vitamin B12 uptake, BtuC"/>
    <property type="match status" value="1"/>
</dbReference>
<keyword evidence="5 7" id="KW-0472">Membrane</keyword>
<feature type="transmembrane region" description="Helical" evidence="7">
    <location>
        <begin position="236"/>
        <end position="258"/>
    </location>
</feature>